<keyword evidence="2" id="KW-1185">Reference proteome</keyword>
<dbReference type="Proteomes" id="UP000198211">
    <property type="component" value="Unassembled WGS sequence"/>
</dbReference>
<evidence type="ECO:0000313" key="2">
    <source>
        <dbReference type="Proteomes" id="UP000198211"/>
    </source>
</evidence>
<evidence type="ECO:0000313" key="1">
    <source>
        <dbReference type="EMBL" id="OWZ11184.1"/>
    </source>
</evidence>
<name>A0A225W1D2_9STRA</name>
<organism evidence="1 2">
    <name type="scientific">Phytophthora megakarya</name>
    <dbReference type="NCBI Taxonomy" id="4795"/>
    <lineage>
        <taxon>Eukaryota</taxon>
        <taxon>Sar</taxon>
        <taxon>Stramenopiles</taxon>
        <taxon>Oomycota</taxon>
        <taxon>Peronosporomycetes</taxon>
        <taxon>Peronosporales</taxon>
        <taxon>Peronosporaceae</taxon>
        <taxon>Phytophthora</taxon>
    </lineage>
</organism>
<sequence length="66" mass="7586">MKSVERPFIPDVRFDFDTYPLGVEALVMLCYRISYPGKLSRNRLSLFIDVTMSCCIRGICVHLNGK</sequence>
<dbReference type="AlphaFoldDB" id="A0A225W1D2"/>
<protein>
    <submittedName>
        <fullName evidence="1">Uncharacterized protein</fullName>
    </submittedName>
</protein>
<accession>A0A225W1D2</accession>
<reference evidence="2" key="1">
    <citation type="submission" date="2017-03" db="EMBL/GenBank/DDBJ databases">
        <title>Phytopthora megakarya and P. palmivora, two closely related causual agents of cacao black pod achieved similar genome size and gene model numbers by different mechanisms.</title>
        <authorList>
            <person name="Ali S."/>
            <person name="Shao J."/>
            <person name="Larry D.J."/>
            <person name="Kronmiller B."/>
            <person name="Shen D."/>
            <person name="Strem M.D."/>
            <person name="Melnick R.L."/>
            <person name="Guiltinan M.J."/>
            <person name="Tyler B.M."/>
            <person name="Meinhardt L.W."/>
            <person name="Bailey B.A."/>
        </authorList>
    </citation>
    <scope>NUCLEOTIDE SEQUENCE [LARGE SCALE GENOMIC DNA]</scope>
    <source>
        <strain evidence="2">zdho120</strain>
    </source>
</reference>
<gene>
    <name evidence="1" type="ORF">PHMEG_00015839</name>
</gene>
<dbReference type="EMBL" id="NBNE01002201">
    <property type="protein sequence ID" value="OWZ11184.1"/>
    <property type="molecule type" value="Genomic_DNA"/>
</dbReference>
<comment type="caution">
    <text evidence="1">The sequence shown here is derived from an EMBL/GenBank/DDBJ whole genome shotgun (WGS) entry which is preliminary data.</text>
</comment>
<proteinExistence type="predicted"/>